<dbReference type="PATRIC" id="fig|1191523.3.peg.457"/>
<organism evidence="10 11">
    <name type="scientific">Melioribacter roseus (strain DSM 23840 / JCM 17771 / VKM B-2668 / P3M-2)</name>
    <dbReference type="NCBI Taxonomy" id="1191523"/>
    <lineage>
        <taxon>Bacteria</taxon>
        <taxon>Pseudomonadati</taxon>
        <taxon>Ignavibacteriota</taxon>
        <taxon>Ignavibacteria</taxon>
        <taxon>Ignavibacteriales</taxon>
        <taxon>Melioribacteraceae</taxon>
        <taxon>Melioribacter</taxon>
    </lineage>
</organism>
<name>I7A129_MELRP</name>
<dbReference type="SMART" id="SM00977">
    <property type="entry name" value="TilS_C"/>
    <property type="match status" value="1"/>
</dbReference>
<evidence type="ECO:0000313" key="11">
    <source>
        <dbReference type="Proteomes" id="UP000009011"/>
    </source>
</evidence>
<dbReference type="GO" id="GO:0006400">
    <property type="term" value="P:tRNA modification"/>
    <property type="evidence" value="ECO:0007669"/>
    <property type="project" value="UniProtKB-UniRule"/>
</dbReference>
<reference evidence="10 11" key="1">
    <citation type="journal article" date="2013" name="PLoS ONE">
        <title>Genomic analysis of Melioribacter roseus, facultatively anaerobic organotrophic bacterium representing a novel deep lineage within Bacteriodetes/Chlorobi group.</title>
        <authorList>
            <person name="Kadnikov V.V."/>
            <person name="Mardanov A.V."/>
            <person name="Podosokorskaya O.A."/>
            <person name="Gavrilov S.N."/>
            <person name="Kublanov I.V."/>
            <person name="Beletsky A.V."/>
            <person name="Bonch-Osmolovskaya E.A."/>
            <person name="Ravin N.V."/>
        </authorList>
    </citation>
    <scope>NUCLEOTIDE SEQUENCE [LARGE SCALE GENOMIC DNA]</scope>
    <source>
        <strain evidence="11">JCM 17771 / P3M-2</strain>
    </source>
</reference>
<proteinExistence type="inferred from homology"/>
<dbReference type="InterPro" id="IPR014729">
    <property type="entry name" value="Rossmann-like_a/b/a_fold"/>
</dbReference>
<keyword evidence="5 8" id="KW-0547">Nucleotide-binding</keyword>
<dbReference type="EC" id="6.3.4.19" evidence="8"/>
<comment type="domain">
    <text evidence="8">The N-terminal region contains the highly conserved SGGXDS motif, predicted to be a P-loop motif involved in ATP binding.</text>
</comment>
<dbReference type="AlphaFoldDB" id="I7A129"/>
<dbReference type="SUPFAM" id="SSF82829">
    <property type="entry name" value="MesJ substrate recognition domain-like"/>
    <property type="match status" value="1"/>
</dbReference>
<comment type="similarity">
    <text evidence="8">Belongs to the tRNA(Ile)-lysidine synthase family.</text>
</comment>
<dbReference type="Gene3D" id="1.20.59.20">
    <property type="match status" value="1"/>
</dbReference>
<dbReference type="Pfam" id="PF11734">
    <property type="entry name" value="TilS_C"/>
    <property type="match status" value="1"/>
</dbReference>
<keyword evidence="11" id="KW-1185">Reference proteome</keyword>
<protein>
    <recommendedName>
        <fullName evidence="8">tRNA(Ile)-lysidine synthase</fullName>
        <ecNumber evidence="8">6.3.4.19</ecNumber>
    </recommendedName>
    <alternativeName>
        <fullName evidence="8">tRNA(Ile)-2-lysyl-cytidine synthase</fullName>
    </alternativeName>
    <alternativeName>
        <fullName evidence="8">tRNA(Ile)-lysidine synthetase</fullName>
    </alternativeName>
</protein>
<evidence type="ECO:0000313" key="10">
    <source>
        <dbReference type="EMBL" id="AFN73681.1"/>
    </source>
</evidence>
<evidence type="ECO:0000256" key="8">
    <source>
        <dbReference type="HAMAP-Rule" id="MF_01161"/>
    </source>
</evidence>
<dbReference type="PANTHER" id="PTHR43033:SF1">
    <property type="entry name" value="TRNA(ILE)-LYSIDINE SYNTHASE-RELATED"/>
    <property type="match status" value="1"/>
</dbReference>
<evidence type="ECO:0000256" key="5">
    <source>
        <dbReference type="ARBA" id="ARBA00022741"/>
    </source>
</evidence>
<keyword evidence="6 8" id="KW-0067">ATP-binding</keyword>
<feature type="binding site" evidence="8">
    <location>
        <begin position="30"/>
        <end position="35"/>
    </location>
    <ligand>
        <name>ATP</name>
        <dbReference type="ChEBI" id="CHEBI:30616"/>
    </ligand>
</feature>
<dbReference type="InterPro" id="IPR012094">
    <property type="entry name" value="tRNA_Ile_lys_synt"/>
</dbReference>
<keyword evidence="4 8" id="KW-0819">tRNA processing</keyword>
<dbReference type="HAMAP" id="MF_01161">
    <property type="entry name" value="tRNA_Ile_lys_synt"/>
    <property type="match status" value="1"/>
</dbReference>
<dbReference type="STRING" id="1191523.MROS_0438"/>
<dbReference type="InterPro" id="IPR012796">
    <property type="entry name" value="Lysidine-tRNA-synth_C"/>
</dbReference>
<comment type="catalytic activity">
    <reaction evidence="7 8">
        <text>cytidine(34) in tRNA(Ile2) + L-lysine + ATP = lysidine(34) in tRNA(Ile2) + AMP + diphosphate + H(+)</text>
        <dbReference type="Rhea" id="RHEA:43744"/>
        <dbReference type="Rhea" id="RHEA-COMP:10625"/>
        <dbReference type="Rhea" id="RHEA-COMP:10670"/>
        <dbReference type="ChEBI" id="CHEBI:15378"/>
        <dbReference type="ChEBI" id="CHEBI:30616"/>
        <dbReference type="ChEBI" id="CHEBI:32551"/>
        <dbReference type="ChEBI" id="CHEBI:33019"/>
        <dbReference type="ChEBI" id="CHEBI:82748"/>
        <dbReference type="ChEBI" id="CHEBI:83665"/>
        <dbReference type="ChEBI" id="CHEBI:456215"/>
        <dbReference type="EC" id="6.3.4.19"/>
    </reaction>
</comment>
<dbReference type="SUPFAM" id="SSF52402">
    <property type="entry name" value="Adenine nucleotide alpha hydrolases-like"/>
    <property type="match status" value="1"/>
</dbReference>
<keyword evidence="2 8" id="KW-0963">Cytoplasm</keyword>
<evidence type="ECO:0000256" key="6">
    <source>
        <dbReference type="ARBA" id="ARBA00022840"/>
    </source>
</evidence>
<dbReference type="GO" id="GO:0032267">
    <property type="term" value="F:tRNA(Ile)-lysidine synthase activity"/>
    <property type="evidence" value="ECO:0007669"/>
    <property type="project" value="UniProtKB-EC"/>
</dbReference>
<evidence type="ECO:0000256" key="3">
    <source>
        <dbReference type="ARBA" id="ARBA00022598"/>
    </source>
</evidence>
<sequence>MIRKVEEKVINFIKEHELVKEGDNLLIALSGGPDSVFALSFFIKYSGKYKCLLHAVHFNHHLRGKESDRDRDFAVSLCDKLKVPLAVVDLDVKEYAKKNKLSVEEAARNLRYEKLFELSKKLNAKIVTAHNKNDNTETVLLNLIAGTGISGISGIPVKRNNIIRPFLVLTKDEILSYLASRNIGFRIDSTNLKNDYRRNYIRNKIIPLFKKINPSLDEAVFRTSKTIENYSGFLEKEIEQIAETFLAVKQNKLSVKTSAFKNVDAALLNDAIRKAVKSIWKVELDFSDLKSISKLTQTGKSIELRNRLCAIKQRGCVTIYKPEETGDVKVYLSPGSSVKIFELTIGITPVDKTKVRYRKTGKVEYISGDNLSENFIVRKWKPGDKFIPLGMKTPKKISDFLTDSKVAPVDRKNQLVLTNGNYIVWVVGLRIDERFKISTNTRKIFKLWMK</sequence>
<dbReference type="GO" id="GO:0005737">
    <property type="term" value="C:cytoplasm"/>
    <property type="evidence" value="ECO:0007669"/>
    <property type="project" value="UniProtKB-SubCell"/>
</dbReference>
<evidence type="ECO:0000259" key="9">
    <source>
        <dbReference type="SMART" id="SM00977"/>
    </source>
</evidence>
<dbReference type="HOGENOM" id="CLU_018869_0_1_10"/>
<dbReference type="Proteomes" id="UP000009011">
    <property type="component" value="Chromosome"/>
</dbReference>
<feature type="domain" description="Lysidine-tRNA(Ile) synthetase C-terminal" evidence="9">
    <location>
        <begin position="375"/>
        <end position="447"/>
    </location>
</feature>
<dbReference type="GO" id="GO:0005524">
    <property type="term" value="F:ATP binding"/>
    <property type="evidence" value="ECO:0007669"/>
    <property type="project" value="UniProtKB-UniRule"/>
</dbReference>
<dbReference type="KEGG" id="mro:MROS_0438"/>
<comment type="subcellular location">
    <subcellularLocation>
        <location evidence="1 8">Cytoplasm</location>
    </subcellularLocation>
</comment>
<dbReference type="PANTHER" id="PTHR43033">
    <property type="entry name" value="TRNA(ILE)-LYSIDINE SYNTHASE-RELATED"/>
    <property type="match status" value="1"/>
</dbReference>
<dbReference type="InterPro" id="IPR011063">
    <property type="entry name" value="TilS/TtcA_N"/>
</dbReference>
<dbReference type="Pfam" id="PF01171">
    <property type="entry name" value="ATP_bind_3"/>
    <property type="match status" value="1"/>
</dbReference>
<dbReference type="NCBIfam" id="TIGR02432">
    <property type="entry name" value="lysidine_TilS_N"/>
    <property type="match status" value="1"/>
</dbReference>
<dbReference type="SUPFAM" id="SSF56037">
    <property type="entry name" value="PheT/TilS domain"/>
    <property type="match status" value="1"/>
</dbReference>
<keyword evidence="3 8" id="KW-0436">Ligase</keyword>
<dbReference type="OrthoDB" id="9807403at2"/>
<evidence type="ECO:0000256" key="4">
    <source>
        <dbReference type="ARBA" id="ARBA00022694"/>
    </source>
</evidence>
<dbReference type="NCBIfam" id="TIGR02433">
    <property type="entry name" value="lysidine_TilS_C"/>
    <property type="match status" value="1"/>
</dbReference>
<dbReference type="RefSeq" id="WP_014855118.1">
    <property type="nucleotide sequence ID" value="NC_018178.1"/>
</dbReference>
<dbReference type="CDD" id="cd01992">
    <property type="entry name" value="TilS_N"/>
    <property type="match status" value="1"/>
</dbReference>
<dbReference type="eggNOG" id="COG0037">
    <property type="taxonomic scope" value="Bacteria"/>
</dbReference>
<comment type="function">
    <text evidence="8">Ligates lysine onto the cytidine present at position 34 of the AUA codon-specific tRNA(Ile) that contains the anticodon CAU, in an ATP-dependent manner. Cytidine is converted to lysidine, thus changing the amino acid specificity of the tRNA from methionine to isoleucine.</text>
</comment>
<evidence type="ECO:0000256" key="2">
    <source>
        <dbReference type="ARBA" id="ARBA00022490"/>
    </source>
</evidence>
<evidence type="ECO:0000256" key="1">
    <source>
        <dbReference type="ARBA" id="ARBA00004496"/>
    </source>
</evidence>
<dbReference type="Gene3D" id="3.40.50.620">
    <property type="entry name" value="HUPs"/>
    <property type="match status" value="1"/>
</dbReference>
<dbReference type="EMBL" id="CP003557">
    <property type="protein sequence ID" value="AFN73681.1"/>
    <property type="molecule type" value="Genomic_DNA"/>
</dbReference>
<gene>
    <name evidence="8" type="primary">tilS</name>
    <name evidence="10" type="ordered locus">MROS_0438</name>
</gene>
<dbReference type="InterPro" id="IPR012795">
    <property type="entry name" value="tRNA_Ile_lys_synt_N"/>
</dbReference>
<accession>I7A129</accession>
<evidence type="ECO:0000256" key="7">
    <source>
        <dbReference type="ARBA" id="ARBA00048539"/>
    </source>
</evidence>